<comment type="cofactor">
    <cofactor evidence="1">
        <name>FAD</name>
        <dbReference type="ChEBI" id="CHEBI:57692"/>
    </cofactor>
</comment>
<dbReference type="Proteomes" id="UP001285441">
    <property type="component" value="Unassembled WGS sequence"/>
</dbReference>
<name>A0AAE0U4Y5_9PEZI</name>
<dbReference type="PROSITE" id="PS50206">
    <property type="entry name" value="RHODANESE_3"/>
    <property type="match status" value="1"/>
</dbReference>
<comment type="similarity">
    <text evidence="2">Belongs to the class-III pyridine nucleotide-disulfide oxidoreductase family.</text>
</comment>
<reference evidence="8" key="2">
    <citation type="submission" date="2023-06" db="EMBL/GenBank/DDBJ databases">
        <authorList>
            <consortium name="Lawrence Berkeley National Laboratory"/>
            <person name="Haridas S."/>
            <person name="Hensen N."/>
            <person name="Bonometti L."/>
            <person name="Westerberg I."/>
            <person name="Brannstrom I.O."/>
            <person name="Guillou S."/>
            <person name="Cros-Aarteil S."/>
            <person name="Calhoun S."/>
            <person name="Kuo A."/>
            <person name="Mondo S."/>
            <person name="Pangilinan J."/>
            <person name="Riley R."/>
            <person name="LaButti K."/>
            <person name="Andreopoulos B."/>
            <person name="Lipzen A."/>
            <person name="Chen C."/>
            <person name="Yanf M."/>
            <person name="Daum C."/>
            <person name="Ng V."/>
            <person name="Clum A."/>
            <person name="Steindorff A."/>
            <person name="Ohm R."/>
            <person name="Martin F."/>
            <person name="Silar P."/>
            <person name="Natvig D."/>
            <person name="Lalanne C."/>
            <person name="Gautier V."/>
            <person name="Ament-velasquez S.L."/>
            <person name="Kruys A."/>
            <person name="Hutchinson M.I."/>
            <person name="Powell A.J."/>
            <person name="Barry K."/>
            <person name="Miller A.N."/>
            <person name="Grigoriev I.V."/>
            <person name="Debuchy R."/>
            <person name="Gladieux P."/>
            <person name="Thoren M.H."/>
            <person name="Johannesson H."/>
        </authorList>
    </citation>
    <scope>NUCLEOTIDE SEQUENCE</scope>
    <source>
        <strain evidence="8">CBS 232.78</strain>
    </source>
</reference>
<dbReference type="InterPro" id="IPR036873">
    <property type="entry name" value="Rhodanese-like_dom_sf"/>
</dbReference>
<gene>
    <name evidence="8" type="ORF">B0H63DRAFT_519835</name>
</gene>
<dbReference type="Gene3D" id="3.40.250.10">
    <property type="entry name" value="Rhodanese-like domain"/>
    <property type="match status" value="1"/>
</dbReference>
<dbReference type="PROSITE" id="PS51257">
    <property type="entry name" value="PROKAR_LIPOPROTEIN"/>
    <property type="match status" value="1"/>
</dbReference>
<dbReference type="InterPro" id="IPR004099">
    <property type="entry name" value="Pyr_nucl-diS_OxRdtase_dimer"/>
</dbReference>
<dbReference type="SUPFAM" id="SSF55424">
    <property type="entry name" value="FAD/NAD-linked reductases, dimerisation (C-terminal) domain"/>
    <property type="match status" value="1"/>
</dbReference>
<evidence type="ECO:0000259" key="7">
    <source>
        <dbReference type="PROSITE" id="PS50206"/>
    </source>
</evidence>
<feature type="domain" description="Rhodanese" evidence="7">
    <location>
        <begin position="482"/>
        <end position="569"/>
    </location>
</feature>
<dbReference type="SUPFAM" id="SSF52821">
    <property type="entry name" value="Rhodanese/Cell cycle control phosphatase"/>
    <property type="match status" value="1"/>
</dbReference>
<dbReference type="InterPro" id="IPR050260">
    <property type="entry name" value="FAD-bd_OxRdtase"/>
</dbReference>
<dbReference type="EMBL" id="JAULSW010000002">
    <property type="protein sequence ID" value="KAK3390624.1"/>
    <property type="molecule type" value="Genomic_DNA"/>
</dbReference>
<evidence type="ECO:0000256" key="4">
    <source>
        <dbReference type="ARBA" id="ARBA00022827"/>
    </source>
</evidence>
<sequence length="576" mass="61925">MSTSRPKNIVIAGGVAGGMSCATRLRRLDEHANITVIEKGPYISYANCGIPYALGGVIESDVKLHVTNPQKIESWFNVNVRTNTELVSIDRAAKTVSVRHWQSPGGPGDGESQVSTLPYDNLILALGAEPLMPPIEGVHSSHVFNLITIPDLQHIQQYIRTTKAHTAVVIGGAFIGLEAAENLQFLGLDVTVVEHSAHIFPIADADMVRPLEDELVRYKVKLLTSTSVTKITPPTSDLPGMLYLTNHDPLQADIVIVAAGIRSRTSIPAAAGLAVGKTGVSVNEFMQTSDPCIYAVGDMVETYHRVLGQNVRLALAGPANRQGRLAADHIAGRKTVYRGNIGTAICKVFGQTIGIVGLSRKQLDTIPGLKHEFVTVHPPNHAGYYPGSQKLVVRVHFDRDTGHLLGGQVTGPDGADKQTDVLAVAITAGMSVEDLEHLELAYAPPFGSAKDPINMVGFVAGNVMRGDVEVAHPADFATGRQMLGDYLVLDVRSVGEFEAGHVAGAVNIPLGELRDRLSELDKSRKILSYCMVGYRGYVACRILKQEGFEVTNLDGGYRAVKMGGYSDDLQVVPLRQ</sequence>
<evidence type="ECO:0000256" key="2">
    <source>
        <dbReference type="ARBA" id="ARBA00009130"/>
    </source>
</evidence>
<dbReference type="SMART" id="SM00450">
    <property type="entry name" value="RHOD"/>
    <property type="match status" value="1"/>
</dbReference>
<accession>A0AAE0U4Y5</accession>
<reference evidence="8" key="1">
    <citation type="journal article" date="2023" name="Mol. Phylogenet. Evol.">
        <title>Genome-scale phylogeny and comparative genomics of the fungal order Sordariales.</title>
        <authorList>
            <person name="Hensen N."/>
            <person name="Bonometti L."/>
            <person name="Westerberg I."/>
            <person name="Brannstrom I.O."/>
            <person name="Guillou S."/>
            <person name="Cros-Aarteil S."/>
            <person name="Calhoun S."/>
            <person name="Haridas S."/>
            <person name="Kuo A."/>
            <person name="Mondo S."/>
            <person name="Pangilinan J."/>
            <person name="Riley R."/>
            <person name="LaButti K."/>
            <person name="Andreopoulos B."/>
            <person name="Lipzen A."/>
            <person name="Chen C."/>
            <person name="Yan M."/>
            <person name="Daum C."/>
            <person name="Ng V."/>
            <person name="Clum A."/>
            <person name="Steindorff A."/>
            <person name="Ohm R.A."/>
            <person name="Martin F."/>
            <person name="Silar P."/>
            <person name="Natvig D.O."/>
            <person name="Lalanne C."/>
            <person name="Gautier V."/>
            <person name="Ament-Velasquez S.L."/>
            <person name="Kruys A."/>
            <person name="Hutchinson M.I."/>
            <person name="Powell A.J."/>
            <person name="Barry K."/>
            <person name="Miller A.N."/>
            <person name="Grigoriev I.V."/>
            <person name="Debuchy R."/>
            <person name="Gladieux P."/>
            <person name="Hiltunen Thoren M."/>
            <person name="Johannesson H."/>
        </authorList>
    </citation>
    <scope>NUCLEOTIDE SEQUENCE</scope>
    <source>
        <strain evidence="8">CBS 232.78</strain>
    </source>
</reference>
<proteinExistence type="inferred from homology"/>
<dbReference type="PRINTS" id="PR00368">
    <property type="entry name" value="FADPNR"/>
</dbReference>
<dbReference type="AlphaFoldDB" id="A0AAE0U4Y5"/>
<dbReference type="InterPro" id="IPR001763">
    <property type="entry name" value="Rhodanese-like_dom"/>
</dbReference>
<dbReference type="PANTHER" id="PTHR43429">
    <property type="entry name" value="PYRIDINE NUCLEOTIDE-DISULFIDE OXIDOREDUCTASE DOMAIN-CONTAINING"/>
    <property type="match status" value="1"/>
</dbReference>
<keyword evidence="4" id="KW-0274">FAD</keyword>
<comment type="caution">
    <text evidence="8">The sequence shown here is derived from an EMBL/GenBank/DDBJ whole genome shotgun (WGS) entry which is preliminary data.</text>
</comment>
<evidence type="ECO:0000256" key="6">
    <source>
        <dbReference type="ARBA" id="ARBA00023284"/>
    </source>
</evidence>
<evidence type="ECO:0000256" key="3">
    <source>
        <dbReference type="ARBA" id="ARBA00022630"/>
    </source>
</evidence>
<keyword evidence="9" id="KW-1185">Reference proteome</keyword>
<evidence type="ECO:0000313" key="9">
    <source>
        <dbReference type="Proteomes" id="UP001285441"/>
    </source>
</evidence>
<keyword evidence="6" id="KW-0676">Redox-active center</keyword>
<evidence type="ECO:0000313" key="8">
    <source>
        <dbReference type="EMBL" id="KAK3390624.1"/>
    </source>
</evidence>
<dbReference type="Pfam" id="PF02852">
    <property type="entry name" value="Pyr_redox_dim"/>
    <property type="match status" value="1"/>
</dbReference>
<dbReference type="InterPro" id="IPR023753">
    <property type="entry name" value="FAD/NAD-binding_dom"/>
</dbReference>
<protein>
    <recommendedName>
        <fullName evidence="7">Rhodanese domain-containing protein</fullName>
    </recommendedName>
</protein>
<dbReference type="Pfam" id="PF00581">
    <property type="entry name" value="Rhodanese"/>
    <property type="match status" value="1"/>
</dbReference>
<dbReference type="InterPro" id="IPR016156">
    <property type="entry name" value="FAD/NAD-linked_Rdtase_dimer_sf"/>
</dbReference>
<keyword evidence="3" id="KW-0285">Flavoprotein</keyword>
<dbReference type="SUPFAM" id="SSF51905">
    <property type="entry name" value="FAD/NAD(P)-binding domain"/>
    <property type="match status" value="1"/>
</dbReference>
<dbReference type="Gene3D" id="3.50.50.60">
    <property type="entry name" value="FAD/NAD(P)-binding domain"/>
    <property type="match status" value="2"/>
</dbReference>
<dbReference type="GO" id="GO:0016491">
    <property type="term" value="F:oxidoreductase activity"/>
    <property type="evidence" value="ECO:0007669"/>
    <property type="project" value="UniProtKB-KW"/>
</dbReference>
<dbReference type="PRINTS" id="PR00411">
    <property type="entry name" value="PNDRDTASEI"/>
</dbReference>
<evidence type="ECO:0000256" key="5">
    <source>
        <dbReference type="ARBA" id="ARBA00023002"/>
    </source>
</evidence>
<dbReference type="InterPro" id="IPR036188">
    <property type="entry name" value="FAD/NAD-bd_sf"/>
</dbReference>
<evidence type="ECO:0000256" key="1">
    <source>
        <dbReference type="ARBA" id="ARBA00001974"/>
    </source>
</evidence>
<organism evidence="8 9">
    <name type="scientific">Podospora didyma</name>
    <dbReference type="NCBI Taxonomy" id="330526"/>
    <lineage>
        <taxon>Eukaryota</taxon>
        <taxon>Fungi</taxon>
        <taxon>Dikarya</taxon>
        <taxon>Ascomycota</taxon>
        <taxon>Pezizomycotina</taxon>
        <taxon>Sordariomycetes</taxon>
        <taxon>Sordariomycetidae</taxon>
        <taxon>Sordariales</taxon>
        <taxon>Podosporaceae</taxon>
        <taxon>Podospora</taxon>
    </lineage>
</organism>
<keyword evidence="5" id="KW-0560">Oxidoreductase</keyword>
<dbReference type="PANTHER" id="PTHR43429:SF1">
    <property type="entry name" value="NAD(P)H SULFUR OXIDOREDUCTASE (COA-DEPENDENT)"/>
    <property type="match status" value="1"/>
</dbReference>
<dbReference type="Pfam" id="PF07992">
    <property type="entry name" value="Pyr_redox_2"/>
    <property type="match status" value="1"/>
</dbReference>